<sequence>MVKYIQELLYSIPQEVTYTTIPKELHLEDVPQERIDGLRKLLTHQDAFIQLSAAKLLSAWAVEEGDKALIQLYAEGRTKGYFEHFFSGYNPEDEHIFWAPGRMYQDTHFNLTMLNGLPIEQLKVCVNPDDGGVLIVYLKAEEQPIFHFFLDVGIAFCECWNEYEVDEDDDDYRFDDLTEAWQLKGKHISAIFAEEVAGNSEITFLLEEGEKLLLYYCPTEDKSYFIKDNEAMRWPMMRFGEVE</sequence>
<evidence type="ECO:0000313" key="1">
    <source>
        <dbReference type="EMBL" id="MEB3039760.1"/>
    </source>
</evidence>
<dbReference type="EMBL" id="JAYKBV010000004">
    <property type="protein sequence ID" value="MEB3039760.1"/>
    <property type="molecule type" value="Genomic_DNA"/>
</dbReference>
<gene>
    <name evidence="1" type="ORF">VJJ49_03510</name>
</gene>
<accession>A0ABU5Y7K5</accession>
<comment type="caution">
    <text evidence="1">The sequence shown here is derived from an EMBL/GenBank/DDBJ whole genome shotgun (WGS) entry which is preliminary data.</text>
</comment>
<proteinExistence type="predicted"/>
<dbReference type="RefSeq" id="WP_323978955.1">
    <property type="nucleotide sequence ID" value="NZ_JAYKBV010000004.1"/>
</dbReference>
<reference evidence="1 2" key="1">
    <citation type="submission" date="2023-12" db="EMBL/GenBank/DDBJ databases">
        <title>Genomic sequences of Capnocytophaga and Parvimonas strains.</title>
        <authorList>
            <person name="Watt R.M."/>
            <person name="Wang M."/>
            <person name="Yang T."/>
            <person name="Tong W.M."/>
        </authorList>
    </citation>
    <scope>NUCLEOTIDE SEQUENCE [LARGE SCALE GENOMIC DNA]</scope>
    <source>
        <strain evidence="1 2">CCUG 13156</strain>
    </source>
</reference>
<protein>
    <recommendedName>
        <fullName evidence="3">SMI1/KNR4 family protein</fullName>
    </recommendedName>
</protein>
<name>A0ABU5Y7K5_9FLAO</name>
<evidence type="ECO:0008006" key="3">
    <source>
        <dbReference type="Google" id="ProtNLM"/>
    </source>
</evidence>
<organism evidence="1 2">
    <name type="scientific">Capnocytophaga gingivalis</name>
    <dbReference type="NCBI Taxonomy" id="1017"/>
    <lineage>
        <taxon>Bacteria</taxon>
        <taxon>Pseudomonadati</taxon>
        <taxon>Bacteroidota</taxon>
        <taxon>Flavobacteriia</taxon>
        <taxon>Flavobacteriales</taxon>
        <taxon>Flavobacteriaceae</taxon>
        <taxon>Capnocytophaga</taxon>
    </lineage>
</organism>
<evidence type="ECO:0000313" key="2">
    <source>
        <dbReference type="Proteomes" id="UP001324270"/>
    </source>
</evidence>
<keyword evidence="2" id="KW-1185">Reference proteome</keyword>
<dbReference type="Proteomes" id="UP001324270">
    <property type="component" value="Unassembled WGS sequence"/>
</dbReference>